<sequence>MVMEVRSELGSVMWEMLVRRTMVIEVESAEAVVMEVRSMMLAGEVGDDGSDGRWCWRCGLAMMMAARWSSGYGGDGAAVEVRW</sequence>
<name>A0A5J5AMS2_9ASTE</name>
<protein>
    <submittedName>
        <fullName evidence="1">Uncharacterized protein</fullName>
    </submittedName>
</protein>
<evidence type="ECO:0000313" key="2">
    <source>
        <dbReference type="Proteomes" id="UP000325577"/>
    </source>
</evidence>
<keyword evidence="2" id="KW-1185">Reference proteome</keyword>
<dbReference type="EMBL" id="CM018043">
    <property type="protein sequence ID" value="KAA8530976.1"/>
    <property type="molecule type" value="Genomic_DNA"/>
</dbReference>
<gene>
    <name evidence="1" type="ORF">F0562_005657</name>
</gene>
<accession>A0A5J5AMS2</accession>
<proteinExistence type="predicted"/>
<reference evidence="1 2" key="1">
    <citation type="submission" date="2019-09" db="EMBL/GenBank/DDBJ databases">
        <title>A chromosome-level genome assembly of the Chinese tupelo Nyssa sinensis.</title>
        <authorList>
            <person name="Yang X."/>
            <person name="Kang M."/>
            <person name="Yang Y."/>
            <person name="Xiong H."/>
            <person name="Wang M."/>
            <person name="Zhang Z."/>
            <person name="Wang Z."/>
            <person name="Wu H."/>
            <person name="Ma T."/>
            <person name="Liu J."/>
            <person name="Xi Z."/>
        </authorList>
    </citation>
    <scope>NUCLEOTIDE SEQUENCE [LARGE SCALE GENOMIC DNA]</scope>
    <source>
        <strain evidence="1">J267</strain>
        <tissue evidence="1">Leaf</tissue>
    </source>
</reference>
<evidence type="ECO:0000313" key="1">
    <source>
        <dbReference type="EMBL" id="KAA8530976.1"/>
    </source>
</evidence>
<dbReference type="AlphaFoldDB" id="A0A5J5AMS2"/>
<dbReference type="Proteomes" id="UP000325577">
    <property type="component" value="Linkage Group LG2"/>
</dbReference>
<organism evidence="1 2">
    <name type="scientific">Nyssa sinensis</name>
    <dbReference type="NCBI Taxonomy" id="561372"/>
    <lineage>
        <taxon>Eukaryota</taxon>
        <taxon>Viridiplantae</taxon>
        <taxon>Streptophyta</taxon>
        <taxon>Embryophyta</taxon>
        <taxon>Tracheophyta</taxon>
        <taxon>Spermatophyta</taxon>
        <taxon>Magnoliopsida</taxon>
        <taxon>eudicotyledons</taxon>
        <taxon>Gunneridae</taxon>
        <taxon>Pentapetalae</taxon>
        <taxon>asterids</taxon>
        <taxon>Cornales</taxon>
        <taxon>Nyssaceae</taxon>
        <taxon>Nyssa</taxon>
    </lineage>
</organism>